<evidence type="ECO:0000313" key="2">
    <source>
        <dbReference type="Proteomes" id="UP000179524"/>
    </source>
</evidence>
<dbReference type="Pfam" id="PF02566">
    <property type="entry name" value="OsmC"/>
    <property type="match status" value="1"/>
</dbReference>
<proteinExistence type="predicted"/>
<dbReference type="InterPro" id="IPR036102">
    <property type="entry name" value="OsmC/Ohrsf"/>
</dbReference>
<comment type="caution">
    <text evidence="1">The sequence shown here is derived from an EMBL/GenBank/DDBJ whole genome shotgun (WGS) entry which is preliminary data.</text>
</comment>
<dbReference type="Proteomes" id="UP000179524">
    <property type="component" value="Unassembled WGS sequence"/>
</dbReference>
<gene>
    <name evidence="1" type="ORF">BKP37_09800</name>
</gene>
<organism evidence="1 2">
    <name type="scientific">Anaerobacillus alkalilacustris</name>
    <dbReference type="NCBI Taxonomy" id="393763"/>
    <lineage>
        <taxon>Bacteria</taxon>
        <taxon>Bacillati</taxon>
        <taxon>Bacillota</taxon>
        <taxon>Bacilli</taxon>
        <taxon>Bacillales</taxon>
        <taxon>Bacillaceae</taxon>
        <taxon>Anaerobacillus</taxon>
    </lineage>
</organism>
<accession>A0A1S2LM74</accession>
<dbReference type="OrthoDB" id="13625at2"/>
<dbReference type="PANTHER" id="PTHR34352:SF1">
    <property type="entry name" value="PROTEIN YHFA"/>
    <property type="match status" value="1"/>
</dbReference>
<dbReference type="PANTHER" id="PTHR34352">
    <property type="entry name" value="PROTEIN YHFA"/>
    <property type="match status" value="1"/>
</dbReference>
<evidence type="ECO:0000313" key="1">
    <source>
        <dbReference type="EMBL" id="OIJ13571.1"/>
    </source>
</evidence>
<protein>
    <submittedName>
        <fullName evidence="1">Osmotically inducible protein C</fullName>
    </submittedName>
</protein>
<reference evidence="1 2" key="1">
    <citation type="submission" date="2016-10" db="EMBL/GenBank/DDBJ databases">
        <title>Draft genome sequences of four alkaliphilic bacteria belonging to the Anaerobacillus genus.</title>
        <authorList>
            <person name="Bassil N.M."/>
            <person name="Lloyd J.R."/>
        </authorList>
    </citation>
    <scope>NUCLEOTIDE SEQUENCE [LARGE SCALE GENOMIC DNA]</scope>
    <source>
        <strain evidence="1 2">DSM 18345</strain>
    </source>
</reference>
<dbReference type="InterPro" id="IPR015946">
    <property type="entry name" value="KH_dom-like_a/b"/>
</dbReference>
<dbReference type="InterPro" id="IPR003718">
    <property type="entry name" value="OsmC/Ohr_fam"/>
</dbReference>
<dbReference type="SUPFAM" id="SSF82784">
    <property type="entry name" value="OsmC-like"/>
    <property type="match status" value="1"/>
</dbReference>
<keyword evidence="2" id="KW-1185">Reference proteome</keyword>
<name>A0A1S2LM74_9BACI</name>
<dbReference type="AlphaFoldDB" id="A0A1S2LM74"/>
<sequence length="128" mass="14636">MKFLMKEHGFETEVEYGKLQVCGDEKYGFRPYQLLVSAIAVCSGGVLRKILEKKRVSFSDITVTTEVERNEKKADRIEKIHMHFVITGSDLSKEVIEKCLTVTRKNCSMVQSVIDCIEITETFEIVPN</sequence>
<dbReference type="RefSeq" id="WP_071309422.1">
    <property type="nucleotide sequence ID" value="NZ_MLQR01000027.1"/>
</dbReference>
<dbReference type="EMBL" id="MLQR01000027">
    <property type="protein sequence ID" value="OIJ13571.1"/>
    <property type="molecule type" value="Genomic_DNA"/>
</dbReference>
<dbReference type="Gene3D" id="3.30.300.20">
    <property type="match status" value="1"/>
</dbReference>